<comment type="caution">
    <text evidence="1">The sequence shown here is derived from an EMBL/GenBank/DDBJ whole genome shotgun (WGS) entry which is preliminary data.</text>
</comment>
<organism evidence="1 2">
    <name type="scientific">Armadillidium nasatum</name>
    <dbReference type="NCBI Taxonomy" id="96803"/>
    <lineage>
        <taxon>Eukaryota</taxon>
        <taxon>Metazoa</taxon>
        <taxon>Ecdysozoa</taxon>
        <taxon>Arthropoda</taxon>
        <taxon>Crustacea</taxon>
        <taxon>Multicrustacea</taxon>
        <taxon>Malacostraca</taxon>
        <taxon>Eumalacostraca</taxon>
        <taxon>Peracarida</taxon>
        <taxon>Isopoda</taxon>
        <taxon>Oniscidea</taxon>
        <taxon>Crinocheta</taxon>
        <taxon>Armadillidiidae</taxon>
        <taxon>Armadillidium</taxon>
    </lineage>
</organism>
<gene>
    <name evidence="1" type="ORF">Anas_11493</name>
</gene>
<feature type="non-terminal residue" evidence="1">
    <location>
        <position position="72"/>
    </location>
</feature>
<keyword evidence="2" id="KW-1185">Reference proteome</keyword>
<protein>
    <submittedName>
        <fullName evidence="1">Uncharacterized protein</fullName>
    </submittedName>
</protein>
<evidence type="ECO:0000313" key="1">
    <source>
        <dbReference type="EMBL" id="KAB7502807.1"/>
    </source>
</evidence>
<reference evidence="1 2" key="1">
    <citation type="journal article" date="2019" name="PLoS Biol.">
        <title>Sex chromosomes control vertical transmission of feminizing Wolbachia symbionts in an isopod.</title>
        <authorList>
            <person name="Becking T."/>
            <person name="Chebbi M.A."/>
            <person name="Giraud I."/>
            <person name="Moumen B."/>
            <person name="Laverre T."/>
            <person name="Caubet Y."/>
            <person name="Peccoud J."/>
            <person name="Gilbert C."/>
            <person name="Cordaux R."/>
        </authorList>
    </citation>
    <scope>NUCLEOTIDE SEQUENCE [LARGE SCALE GENOMIC DNA]</scope>
    <source>
        <strain evidence="1">ANa2</strain>
        <tissue evidence="1">Whole body excluding digestive tract and cuticle</tissue>
    </source>
</reference>
<dbReference type="AlphaFoldDB" id="A0A5N5T946"/>
<dbReference type="EMBL" id="SEYY01006690">
    <property type="protein sequence ID" value="KAB7502807.1"/>
    <property type="molecule type" value="Genomic_DNA"/>
</dbReference>
<dbReference type="Proteomes" id="UP000326759">
    <property type="component" value="Unassembled WGS sequence"/>
</dbReference>
<name>A0A5N5T946_9CRUS</name>
<accession>A0A5N5T946</accession>
<proteinExistence type="predicted"/>
<evidence type="ECO:0000313" key="2">
    <source>
        <dbReference type="Proteomes" id="UP000326759"/>
    </source>
</evidence>
<sequence length="72" mass="7840">MLLGRPKIIRCCSCKGNQSVPFLVMVHTENALVNLTGPVTLETINATEGDNVNIACFALDSLYNFAYLNYSG</sequence>